<feature type="compositionally biased region" description="Basic and acidic residues" evidence="1">
    <location>
        <begin position="105"/>
        <end position="117"/>
    </location>
</feature>
<accession>A0A9W7H0G0</accession>
<comment type="caution">
    <text evidence="2">The sequence shown here is derived from an EMBL/GenBank/DDBJ whole genome shotgun (WGS) entry which is preliminary data.</text>
</comment>
<name>A0A9W7H0G0_HIBTR</name>
<dbReference type="EMBL" id="BSYR01000005">
    <property type="protein sequence ID" value="GMI67406.1"/>
    <property type="molecule type" value="Genomic_DNA"/>
</dbReference>
<keyword evidence="3" id="KW-1185">Reference proteome</keyword>
<dbReference type="Proteomes" id="UP001165190">
    <property type="component" value="Unassembled WGS sequence"/>
</dbReference>
<dbReference type="PANTHER" id="PTHR33067">
    <property type="entry name" value="RNA-DIRECTED DNA POLYMERASE-RELATED"/>
    <property type="match status" value="1"/>
</dbReference>
<proteinExistence type="predicted"/>
<feature type="region of interest" description="Disordered" evidence="1">
    <location>
        <begin position="104"/>
        <end position="162"/>
    </location>
</feature>
<evidence type="ECO:0000313" key="3">
    <source>
        <dbReference type="Proteomes" id="UP001165190"/>
    </source>
</evidence>
<evidence type="ECO:0000313" key="2">
    <source>
        <dbReference type="EMBL" id="GMI67406.1"/>
    </source>
</evidence>
<dbReference type="AlphaFoldDB" id="A0A9W7H0G0"/>
<gene>
    <name evidence="2" type="ORF">HRI_000409900</name>
</gene>
<feature type="compositionally biased region" description="Basic and acidic residues" evidence="1">
    <location>
        <begin position="129"/>
        <end position="148"/>
    </location>
</feature>
<dbReference type="OrthoDB" id="1937287at2759"/>
<dbReference type="Gene3D" id="2.40.70.10">
    <property type="entry name" value="Acid Proteases"/>
    <property type="match status" value="1"/>
</dbReference>
<organism evidence="2 3">
    <name type="scientific">Hibiscus trionum</name>
    <name type="common">Flower of an hour</name>
    <dbReference type="NCBI Taxonomy" id="183268"/>
    <lineage>
        <taxon>Eukaryota</taxon>
        <taxon>Viridiplantae</taxon>
        <taxon>Streptophyta</taxon>
        <taxon>Embryophyta</taxon>
        <taxon>Tracheophyta</taxon>
        <taxon>Spermatophyta</taxon>
        <taxon>Magnoliopsida</taxon>
        <taxon>eudicotyledons</taxon>
        <taxon>Gunneridae</taxon>
        <taxon>Pentapetalae</taxon>
        <taxon>rosids</taxon>
        <taxon>malvids</taxon>
        <taxon>Malvales</taxon>
        <taxon>Malvaceae</taxon>
        <taxon>Malvoideae</taxon>
        <taxon>Hibiscus</taxon>
    </lineage>
</organism>
<evidence type="ECO:0000256" key="1">
    <source>
        <dbReference type="SAM" id="MobiDB-lite"/>
    </source>
</evidence>
<reference evidence="2" key="1">
    <citation type="submission" date="2023-05" db="EMBL/GenBank/DDBJ databases">
        <title>Genome and transcriptome analyses reveal genes involved in the formation of fine ridges on petal epidermal cells in Hibiscus trionum.</title>
        <authorList>
            <person name="Koshimizu S."/>
            <person name="Masuda S."/>
            <person name="Ishii T."/>
            <person name="Shirasu K."/>
            <person name="Hoshino A."/>
            <person name="Arita M."/>
        </authorList>
    </citation>
    <scope>NUCLEOTIDE SEQUENCE</scope>
    <source>
        <strain evidence="2">Hamamatsu line</strain>
    </source>
</reference>
<protein>
    <submittedName>
        <fullName evidence="2">Uncharacterized protein</fullName>
    </submittedName>
</protein>
<dbReference type="InterPro" id="IPR021109">
    <property type="entry name" value="Peptidase_aspartic_dom_sf"/>
</dbReference>
<sequence>MPNYAKHLRDIISKRKRIGEFKTVAVTEECMAMLHNKLPPKQTDTGNFVIPSDFLILDCEADEKAPIILGRPFLATGRTLIDVEHGELTMRVDNRSIKLTVLQPSEKEKEGCPDAKAAKISIETGQGSSRRDRPKGRLKDPAAHHLQEQENPPEGRTSQITSGSGYIWEMHQNALPT</sequence>